<feature type="domain" description="Lipid/polyisoprenoid-binding YceI-like" evidence="2">
    <location>
        <begin position="13"/>
        <end position="174"/>
    </location>
</feature>
<dbReference type="InterPro" id="IPR036761">
    <property type="entry name" value="TTHA0802/YceI-like_sf"/>
</dbReference>
<dbReference type="SMART" id="SM00867">
    <property type="entry name" value="YceI"/>
    <property type="match status" value="1"/>
</dbReference>
<proteinExistence type="inferred from homology"/>
<protein>
    <submittedName>
        <fullName evidence="3">Polyisoprenoid-binding protein</fullName>
    </submittedName>
</protein>
<dbReference type="OrthoDB" id="9811006at2"/>
<organism evidence="3 4">
    <name type="scientific">Amycolatopsis coloradensis</name>
    <dbReference type="NCBI Taxonomy" id="76021"/>
    <lineage>
        <taxon>Bacteria</taxon>
        <taxon>Bacillati</taxon>
        <taxon>Actinomycetota</taxon>
        <taxon>Actinomycetes</taxon>
        <taxon>Pseudonocardiales</taxon>
        <taxon>Pseudonocardiaceae</taxon>
        <taxon>Amycolatopsis</taxon>
    </lineage>
</organism>
<dbReference type="AlphaFoldDB" id="A0A1R0KZ64"/>
<sequence length="180" mass="19368">MTTTTTLSELTGDYGLDTTRTTLGFVARHTMAGRVSGHFDEFEGVAHLDGDDPSRSSVRFTVKAASILTGNRQRDDQLRTAFLDVEGHPVLTFASTGVRHLGGTRFEIDGDLSIRGVTHPVSGIAVELVEARPAGVALAGSFTIDRNRWGVNWNFATKLLVSPKVTVRFTAGLAPKAVTR</sequence>
<accession>A0A1R0KZ64</accession>
<evidence type="ECO:0000313" key="3">
    <source>
        <dbReference type="EMBL" id="OLZ54564.1"/>
    </source>
</evidence>
<dbReference type="InterPro" id="IPR007372">
    <property type="entry name" value="Lipid/polyisoprenoid-bd_YceI"/>
</dbReference>
<dbReference type="EMBL" id="MQUQ01000004">
    <property type="protein sequence ID" value="OLZ54564.1"/>
    <property type="molecule type" value="Genomic_DNA"/>
</dbReference>
<dbReference type="PANTHER" id="PTHR34406">
    <property type="entry name" value="PROTEIN YCEI"/>
    <property type="match status" value="1"/>
</dbReference>
<dbReference type="SUPFAM" id="SSF101874">
    <property type="entry name" value="YceI-like"/>
    <property type="match status" value="1"/>
</dbReference>
<keyword evidence="4" id="KW-1185">Reference proteome</keyword>
<dbReference type="Pfam" id="PF04264">
    <property type="entry name" value="YceI"/>
    <property type="match status" value="1"/>
</dbReference>
<comment type="similarity">
    <text evidence="1">Belongs to the UPF0312 family.</text>
</comment>
<comment type="caution">
    <text evidence="3">The sequence shown here is derived from an EMBL/GenBank/DDBJ whole genome shotgun (WGS) entry which is preliminary data.</text>
</comment>
<dbReference type="PANTHER" id="PTHR34406:SF1">
    <property type="entry name" value="PROTEIN YCEI"/>
    <property type="match status" value="1"/>
</dbReference>
<evidence type="ECO:0000259" key="2">
    <source>
        <dbReference type="SMART" id="SM00867"/>
    </source>
</evidence>
<evidence type="ECO:0000256" key="1">
    <source>
        <dbReference type="ARBA" id="ARBA00008812"/>
    </source>
</evidence>
<dbReference type="Gene3D" id="2.40.128.110">
    <property type="entry name" value="Lipid/polyisoprenoid-binding, YceI-like"/>
    <property type="match status" value="1"/>
</dbReference>
<name>A0A1R0KZ64_9PSEU</name>
<reference evidence="3 4" key="1">
    <citation type="submission" date="2016-01" db="EMBL/GenBank/DDBJ databases">
        <title>Amycolatopsis coloradensis genome sequencing and assembly.</title>
        <authorList>
            <person name="Mayilraj S."/>
        </authorList>
    </citation>
    <scope>NUCLEOTIDE SEQUENCE [LARGE SCALE GENOMIC DNA]</scope>
    <source>
        <strain evidence="3 4">DSM 44225</strain>
    </source>
</reference>
<dbReference type="STRING" id="76021.BS329_08560"/>
<gene>
    <name evidence="3" type="ORF">BS329_08560</name>
</gene>
<dbReference type="RefSeq" id="WP_076157669.1">
    <property type="nucleotide sequence ID" value="NZ_JBEZVB010000023.1"/>
</dbReference>
<evidence type="ECO:0000313" key="4">
    <source>
        <dbReference type="Proteomes" id="UP000187486"/>
    </source>
</evidence>
<dbReference type="Proteomes" id="UP000187486">
    <property type="component" value="Unassembled WGS sequence"/>
</dbReference>